<evidence type="ECO:0000256" key="1">
    <source>
        <dbReference type="SAM" id="MobiDB-lite"/>
    </source>
</evidence>
<evidence type="ECO:0000313" key="2">
    <source>
        <dbReference type="EMBL" id="WTS15056.1"/>
    </source>
</evidence>
<accession>A0AAU1UAX6</accession>
<dbReference type="EMBL" id="CP108195">
    <property type="protein sequence ID" value="WTS15056.1"/>
    <property type="molecule type" value="Genomic_DNA"/>
</dbReference>
<gene>
    <name evidence="2" type="ORF">OHU69_30885</name>
</gene>
<dbReference type="InterPro" id="IPR009282">
    <property type="entry name" value="DUF937"/>
</dbReference>
<sequence>MSENTGSAEPSLKEDVLDELGDDRLVEIADLLGTDAAGAQDVVGSTVSELSGGLREKATADPAQAEEVRQALAETQEQQPLRGVATLGGLGGLAAGGLMSRLLTKMSRPVANAVAKKTGLPPATVSRVVELLIPVLLTVFTKRAAGRKAGGGPR</sequence>
<reference evidence="2" key="1">
    <citation type="submission" date="2022-10" db="EMBL/GenBank/DDBJ databases">
        <title>The complete genomes of actinobacterial strains from the NBC collection.</title>
        <authorList>
            <person name="Joergensen T.S."/>
            <person name="Alvarez Arevalo M."/>
            <person name="Sterndorff E.B."/>
            <person name="Faurdal D."/>
            <person name="Vuksanovic O."/>
            <person name="Mourched A.-S."/>
            <person name="Charusanti P."/>
            <person name="Shaw S."/>
            <person name="Blin K."/>
            <person name="Weber T."/>
        </authorList>
    </citation>
    <scope>NUCLEOTIDE SEQUENCE</scope>
    <source>
        <strain evidence="2">NBC_00119</strain>
    </source>
</reference>
<proteinExistence type="predicted"/>
<feature type="region of interest" description="Disordered" evidence="1">
    <location>
        <begin position="50"/>
        <end position="77"/>
    </location>
</feature>
<dbReference type="Pfam" id="PF06078">
    <property type="entry name" value="DUF937"/>
    <property type="match status" value="1"/>
</dbReference>
<organism evidence="2">
    <name type="scientific">Streptomyces sp. NBC_00119</name>
    <dbReference type="NCBI Taxonomy" id="2975659"/>
    <lineage>
        <taxon>Bacteria</taxon>
        <taxon>Bacillati</taxon>
        <taxon>Actinomycetota</taxon>
        <taxon>Actinomycetes</taxon>
        <taxon>Kitasatosporales</taxon>
        <taxon>Streptomycetaceae</taxon>
        <taxon>Streptomyces</taxon>
    </lineage>
</organism>
<dbReference type="AlphaFoldDB" id="A0AAU1UAX6"/>
<name>A0AAU1UAX6_9ACTN</name>
<protein>
    <submittedName>
        <fullName evidence="2">DUF937 domain-containing protein</fullName>
    </submittedName>
</protein>